<dbReference type="Pfam" id="PF21722">
    <property type="entry name" value="Gly_rich_2"/>
    <property type="match status" value="1"/>
</dbReference>
<dbReference type="InterPro" id="IPR049304">
    <property type="entry name" value="Gly_rich_dom"/>
</dbReference>
<sequence>MTSPDMGPGGSWEAPDGSRPWNTGDTSPDGLAFMAAADEEHWRETAFRAPFRQSYNPIGSWSNGISGIFTAIIGGLFNGWFGGGSVGDPQEVQYTIEAIKDAIINGYNVETKVTSGTWTKPANVTELIVGLIGCGHNGQNGTSSTTTRAAGGLGGGYIFQQLDPESVDSSTPYVVGTNGNPSSFGTHITTTPGQGGISTSFGFSPTTSLPGNGGAGGVGDPGRDGLAGGSTPLAVGGAAGTGGGGGGVGSPGSAGANVSPATQTKCGGAGGGGGGGGGKVSFFSFDGGSGGPGGYPGGGGGGGGSAGGASSTNGAGGIGATGVIWIFWR</sequence>
<reference evidence="3" key="1">
    <citation type="submission" date="2021-02" db="EMBL/GenBank/DDBJ databases">
        <title>Taxonomy, biology and ecology of Rhodococcus bacteria occurring in California pistachio and other woody hosts as revealed by genome sequence analyses.</title>
        <authorList>
            <person name="Riely B."/>
            <person name="Gai Y."/>
        </authorList>
    </citation>
    <scope>NUCLEOTIDE SEQUENCE</scope>
    <source>
        <strain evidence="3">BP-295</strain>
    </source>
</reference>
<evidence type="ECO:0000313" key="3">
    <source>
        <dbReference type="EMBL" id="MBM7280381.1"/>
    </source>
</evidence>
<dbReference type="EMBL" id="JAFFGU010000019">
    <property type="protein sequence ID" value="MBM7280381.1"/>
    <property type="molecule type" value="Genomic_DNA"/>
</dbReference>
<dbReference type="AlphaFoldDB" id="A0AAW4GBT5"/>
<feature type="region of interest" description="Disordered" evidence="1">
    <location>
        <begin position="197"/>
        <end position="234"/>
    </location>
</feature>
<dbReference type="RefSeq" id="WP_204718943.1">
    <property type="nucleotide sequence ID" value="NZ_JAFFGU010000019.1"/>
</dbReference>
<feature type="region of interest" description="Disordered" evidence="1">
    <location>
        <begin position="1"/>
        <end position="30"/>
    </location>
</feature>
<feature type="domain" description="Glycine-rich" evidence="2">
    <location>
        <begin position="115"/>
        <end position="328"/>
    </location>
</feature>
<evidence type="ECO:0000313" key="4">
    <source>
        <dbReference type="Proteomes" id="UP001195196"/>
    </source>
</evidence>
<organism evidence="3 4">
    <name type="scientific">Gordonia rubripertincta</name>
    <name type="common">Rhodococcus corallinus</name>
    <dbReference type="NCBI Taxonomy" id="36822"/>
    <lineage>
        <taxon>Bacteria</taxon>
        <taxon>Bacillati</taxon>
        <taxon>Actinomycetota</taxon>
        <taxon>Actinomycetes</taxon>
        <taxon>Mycobacteriales</taxon>
        <taxon>Gordoniaceae</taxon>
        <taxon>Gordonia</taxon>
    </lineage>
</organism>
<dbReference type="Proteomes" id="UP001195196">
    <property type="component" value="Unassembled WGS sequence"/>
</dbReference>
<feature type="compositionally biased region" description="Polar residues" evidence="1">
    <location>
        <begin position="197"/>
        <end position="208"/>
    </location>
</feature>
<gene>
    <name evidence="3" type="ORF">JTZ10_21790</name>
</gene>
<evidence type="ECO:0000259" key="2">
    <source>
        <dbReference type="Pfam" id="PF21722"/>
    </source>
</evidence>
<accession>A0AAW4GBT5</accession>
<evidence type="ECO:0000256" key="1">
    <source>
        <dbReference type="SAM" id="MobiDB-lite"/>
    </source>
</evidence>
<protein>
    <recommendedName>
        <fullName evidence="2">Glycine-rich domain-containing protein</fullName>
    </recommendedName>
</protein>
<feature type="region of interest" description="Disordered" evidence="1">
    <location>
        <begin position="293"/>
        <end position="313"/>
    </location>
</feature>
<feature type="compositionally biased region" description="Gly residues" evidence="1">
    <location>
        <begin position="293"/>
        <end position="307"/>
    </location>
</feature>
<feature type="compositionally biased region" description="Gly residues" evidence="1">
    <location>
        <begin position="211"/>
        <end position="228"/>
    </location>
</feature>
<name>A0AAW4GBT5_GORRU</name>
<proteinExistence type="predicted"/>
<comment type="caution">
    <text evidence="3">The sequence shown here is derived from an EMBL/GenBank/DDBJ whole genome shotgun (WGS) entry which is preliminary data.</text>
</comment>